<keyword evidence="3" id="KW-1185">Reference proteome</keyword>
<gene>
    <name evidence="2" type="ORF">SAMN04488589_0384</name>
</gene>
<dbReference type="Proteomes" id="UP000199259">
    <property type="component" value="Unassembled WGS sequence"/>
</dbReference>
<evidence type="ECO:0000313" key="2">
    <source>
        <dbReference type="EMBL" id="SDF33510.1"/>
    </source>
</evidence>
<protein>
    <recommendedName>
        <fullName evidence="4">DUF460 domain-containing protein</fullName>
    </recommendedName>
</protein>
<reference evidence="2 3" key="1">
    <citation type="submission" date="2016-10" db="EMBL/GenBank/DDBJ databases">
        <authorList>
            <person name="Varghese N."/>
            <person name="Submissions S."/>
        </authorList>
    </citation>
    <scope>NUCLEOTIDE SEQUENCE [LARGE SCALE GENOMIC DNA]</scope>
    <source>
        <strain evidence="2 3">PL 12/M</strain>
    </source>
</reference>
<proteinExistence type="predicted"/>
<accession>A0A7Z7AUK1</accession>
<name>A0A7Z7AUK1_9EURY</name>
<feature type="coiled-coil region" evidence="1">
    <location>
        <begin position="417"/>
        <end position="444"/>
    </location>
</feature>
<evidence type="ECO:0000256" key="1">
    <source>
        <dbReference type="SAM" id="Coils"/>
    </source>
</evidence>
<organism evidence="2 3">
    <name type="scientific">Methanolobus vulcani</name>
    <dbReference type="NCBI Taxonomy" id="38026"/>
    <lineage>
        <taxon>Archaea</taxon>
        <taxon>Methanobacteriati</taxon>
        <taxon>Methanobacteriota</taxon>
        <taxon>Stenosarchaea group</taxon>
        <taxon>Methanomicrobia</taxon>
        <taxon>Methanosarcinales</taxon>
        <taxon>Methanosarcinaceae</taxon>
        <taxon>Methanolobus</taxon>
    </lineage>
</organism>
<dbReference type="PANTHER" id="PTHR40707">
    <property type="entry name" value="POSSIBLE NUCLEASE OF RNASE H FOLD, RUVC/YQGF FAMILY"/>
    <property type="match status" value="1"/>
</dbReference>
<dbReference type="InterPro" id="IPR007408">
    <property type="entry name" value="DUF460"/>
</dbReference>
<dbReference type="PANTHER" id="PTHR40707:SF1">
    <property type="entry name" value="DUF460 DOMAIN-CONTAINING PROTEIN"/>
    <property type="match status" value="1"/>
</dbReference>
<dbReference type="AlphaFoldDB" id="A0A7Z7AUK1"/>
<sequence>MQNGVIYGIDIAKGSSRAQEVPKYAVAVLRDGEISHYTMVRLHRILRMLNMDRPDYIAVDNIFELAPNKKALIHLLEKLPDNTRLVQVTGGIHQKPLLRLAQEHGLSLNQFDPVQEAETCAILASLGVGEEVSLFEDITRIKVSRARSLGRGGWSQNRYRRKVHGAVKEKSREIENILRKFSRETGYTYTERITEGFGGYVRAEFTVKARRERVPVKPSSNADVQVTVKSVERDKIQYIPLKKTGRKYTIVGIDPGTTVGIAILSLDGELLLSESIRGISHDEVVRKIAEYGKPVIVATDVYPTPSAVEKIRRSFNAVAWSPGGEIRAEDKIALARTFGYSNDHERDSLTAAIATYKSYKNVFSRVEKRAPKYLNTDSIKFHVINGDSIEEAIEKVASESKIQVRVKPEPEPVKEELTDTDELVKKLREELRQKNSQIKQLKEYVSEIKYESGQKDKTIEKLEMRINKFKNSIYKQIKREKEIQIRDTEIERLNKELAKTRKNLKNQRRQNKRLKQIRKKEVKGEGLPVKVISAFTREAIQHTKELYGIKENDVVFLKDPSGGGPITASLLAESKVKAVLITEDMPHAALESFYDNDVPVLKDIQIHRVGDLASVDPDILESAIEIWQEGAEKRRHEKEQEQFQSILDEYRSERRRGLA</sequence>
<dbReference type="OrthoDB" id="15228at2157"/>
<dbReference type="Pfam" id="PF04312">
    <property type="entry name" value="DUF460"/>
    <property type="match status" value="1"/>
</dbReference>
<keyword evidence="1" id="KW-0175">Coiled coil</keyword>
<comment type="caution">
    <text evidence="2">The sequence shown here is derived from an EMBL/GenBank/DDBJ whole genome shotgun (WGS) entry which is preliminary data.</text>
</comment>
<dbReference type="EMBL" id="FNCA01000001">
    <property type="protein sequence ID" value="SDF33510.1"/>
    <property type="molecule type" value="Genomic_DNA"/>
</dbReference>
<dbReference type="RefSeq" id="WP_091708196.1">
    <property type="nucleotide sequence ID" value="NZ_FNCA01000001.1"/>
</dbReference>
<feature type="coiled-coil region" evidence="1">
    <location>
        <begin position="483"/>
        <end position="517"/>
    </location>
</feature>
<evidence type="ECO:0000313" key="3">
    <source>
        <dbReference type="Proteomes" id="UP000199259"/>
    </source>
</evidence>
<evidence type="ECO:0008006" key="4">
    <source>
        <dbReference type="Google" id="ProtNLM"/>
    </source>
</evidence>